<dbReference type="AlphaFoldDB" id="A0A942YM94"/>
<proteinExistence type="predicted"/>
<gene>
    <name evidence="1" type="ORF">KHA93_05445</name>
</gene>
<name>A0A942YM94_9BACI</name>
<protein>
    <submittedName>
        <fullName evidence="1">Uncharacterized protein</fullName>
    </submittedName>
</protein>
<comment type="caution">
    <text evidence="1">The sequence shown here is derived from an EMBL/GenBank/DDBJ whole genome shotgun (WGS) entry which is preliminary data.</text>
</comment>
<dbReference type="RefSeq" id="WP_213109807.1">
    <property type="nucleotide sequence ID" value="NZ_JAGYPJ010000001.1"/>
</dbReference>
<evidence type="ECO:0000313" key="2">
    <source>
        <dbReference type="Proteomes" id="UP000682713"/>
    </source>
</evidence>
<dbReference type="EMBL" id="JAGYPJ010000001">
    <property type="protein sequence ID" value="MBS4199101.1"/>
    <property type="molecule type" value="Genomic_DNA"/>
</dbReference>
<organism evidence="1 2">
    <name type="scientific">Lederbergia citrisecunda</name>
    <dbReference type="NCBI Taxonomy" id="2833583"/>
    <lineage>
        <taxon>Bacteria</taxon>
        <taxon>Bacillati</taxon>
        <taxon>Bacillota</taxon>
        <taxon>Bacilli</taxon>
        <taxon>Bacillales</taxon>
        <taxon>Bacillaceae</taxon>
        <taxon>Lederbergia</taxon>
    </lineage>
</organism>
<reference evidence="1 2" key="1">
    <citation type="submission" date="2021-05" db="EMBL/GenBank/DDBJ databases">
        <title>Novel Bacillus species.</title>
        <authorList>
            <person name="Liu G."/>
        </authorList>
    </citation>
    <scope>NUCLEOTIDE SEQUENCE [LARGE SCALE GENOMIC DNA]</scope>
    <source>
        <strain evidence="1 2">FJAT-49732</strain>
    </source>
</reference>
<keyword evidence="2" id="KW-1185">Reference proteome</keyword>
<dbReference type="Proteomes" id="UP000682713">
    <property type="component" value="Unassembled WGS sequence"/>
</dbReference>
<accession>A0A942YM94</accession>
<sequence>MQNFTSTVISALSNGAIIYPNKYGGEVYKIILYCHYVEGRAIGMRAALYSIAQQDSQGNSSYSKGKEI</sequence>
<evidence type="ECO:0000313" key="1">
    <source>
        <dbReference type="EMBL" id="MBS4199101.1"/>
    </source>
</evidence>